<dbReference type="CDD" id="cd13849">
    <property type="entry name" value="CuRO_1_LCC_plant"/>
    <property type="match status" value="1"/>
</dbReference>
<dbReference type="EMBL" id="AUSU01007573">
    <property type="protein sequence ID" value="EPS60435.1"/>
    <property type="molecule type" value="Genomic_DNA"/>
</dbReference>
<organism evidence="4 5">
    <name type="scientific">Genlisea aurea</name>
    <dbReference type="NCBI Taxonomy" id="192259"/>
    <lineage>
        <taxon>Eukaryota</taxon>
        <taxon>Viridiplantae</taxon>
        <taxon>Streptophyta</taxon>
        <taxon>Embryophyta</taxon>
        <taxon>Tracheophyta</taxon>
        <taxon>Spermatophyta</taxon>
        <taxon>Magnoliopsida</taxon>
        <taxon>eudicotyledons</taxon>
        <taxon>Gunneridae</taxon>
        <taxon>Pentapetalae</taxon>
        <taxon>asterids</taxon>
        <taxon>lamiids</taxon>
        <taxon>Lamiales</taxon>
        <taxon>Lentibulariaceae</taxon>
        <taxon>Genlisea</taxon>
    </lineage>
</organism>
<dbReference type="InterPro" id="IPR011707">
    <property type="entry name" value="Cu-oxidase-like_N"/>
</dbReference>
<dbReference type="Pfam" id="PF07732">
    <property type="entry name" value="Cu-oxidase_3"/>
    <property type="match status" value="1"/>
</dbReference>
<dbReference type="InterPro" id="IPR001117">
    <property type="entry name" value="Cu-oxidase_2nd"/>
</dbReference>
<accession>S8C0Y1</accession>
<dbReference type="InterPro" id="IPR045087">
    <property type="entry name" value="Cu-oxidase_fam"/>
</dbReference>
<keyword evidence="5" id="KW-1185">Reference proteome</keyword>
<dbReference type="GO" id="GO:0016491">
    <property type="term" value="F:oxidoreductase activity"/>
    <property type="evidence" value="ECO:0007669"/>
    <property type="project" value="TreeGrafter"/>
</dbReference>
<evidence type="ECO:0000256" key="1">
    <source>
        <dbReference type="ARBA" id="ARBA00010609"/>
    </source>
</evidence>
<gene>
    <name evidence="4" type="ORF">M569_14367</name>
</gene>
<dbReference type="OrthoDB" id="904279at2759"/>
<dbReference type="InterPro" id="IPR008972">
    <property type="entry name" value="Cupredoxin"/>
</dbReference>
<reference evidence="4 5" key="1">
    <citation type="journal article" date="2013" name="BMC Genomics">
        <title>The miniature genome of a carnivorous plant Genlisea aurea contains a low number of genes and short non-coding sequences.</title>
        <authorList>
            <person name="Leushkin E.V."/>
            <person name="Sutormin R.A."/>
            <person name="Nabieva E.R."/>
            <person name="Penin A.A."/>
            <person name="Kondrashov A.S."/>
            <person name="Logacheva M.D."/>
        </authorList>
    </citation>
    <scope>NUCLEOTIDE SEQUENCE [LARGE SCALE GENOMIC DNA]</scope>
</reference>
<evidence type="ECO:0000313" key="5">
    <source>
        <dbReference type="Proteomes" id="UP000015453"/>
    </source>
</evidence>
<feature type="non-terminal residue" evidence="4">
    <location>
        <position position="205"/>
    </location>
</feature>
<evidence type="ECO:0000259" key="2">
    <source>
        <dbReference type="Pfam" id="PF00394"/>
    </source>
</evidence>
<dbReference type="Proteomes" id="UP000015453">
    <property type="component" value="Unassembled WGS sequence"/>
</dbReference>
<comment type="caution">
    <text evidence="4">The sequence shown here is derived from an EMBL/GenBank/DDBJ whole genome shotgun (WGS) entry which is preliminary data.</text>
</comment>
<evidence type="ECO:0000259" key="3">
    <source>
        <dbReference type="Pfam" id="PF07732"/>
    </source>
</evidence>
<feature type="domain" description="Plastocyanin-like" evidence="2">
    <location>
        <begin position="147"/>
        <end position="190"/>
    </location>
</feature>
<dbReference type="AlphaFoldDB" id="S8C0Y1"/>
<dbReference type="Pfam" id="PF00394">
    <property type="entry name" value="Cu-oxidase"/>
    <property type="match status" value="1"/>
</dbReference>
<dbReference type="InterPro" id="IPR034288">
    <property type="entry name" value="CuRO_1_LCC"/>
</dbReference>
<proteinExistence type="inferred from homology"/>
<sequence>LFLLSCFDLSSAAVVEHTFFVQNVTVNRLCESRVITAVNGSVPGPTLLVHEGDTLVVHVFNKSPYNLTIHWHGVFQLLTGWSDGPEYVTQCPIQPGQSYTYRFNVTQQEGTLLWHAHVAWLRATVHGAIIIRPKSGRPYPFPKPYKEVPIIISEWWNANIMDVENVALASGGVPNISDAYMINGFPGNLYPCSGNPEFYFFLVSR</sequence>
<feature type="non-terminal residue" evidence="4">
    <location>
        <position position="1"/>
    </location>
</feature>
<dbReference type="Gene3D" id="2.60.40.420">
    <property type="entry name" value="Cupredoxins - blue copper proteins"/>
    <property type="match status" value="1"/>
</dbReference>
<evidence type="ECO:0008006" key="6">
    <source>
        <dbReference type="Google" id="ProtNLM"/>
    </source>
</evidence>
<feature type="domain" description="Plastocyanin-like" evidence="3">
    <location>
        <begin position="21"/>
        <end position="135"/>
    </location>
</feature>
<dbReference type="GO" id="GO:0005507">
    <property type="term" value="F:copper ion binding"/>
    <property type="evidence" value="ECO:0007669"/>
    <property type="project" value="InterPro"/>
</dbReference>
<protein>
    <recommendedName>
        <fullName evidence="6">Laccase</fullName>
    </recommendedName>
</protein>
<dbReference type="PANTHER" id="PTHR11709">
    <property type="entry name" value="MULTI-COPPER OXIDASE"/>
    <property type="match status" value="1"/>
</dbReference>
<dbReference type="PANTHER" id="PTHR11709:SF9">
    <property type="entry name" value="LACCASE-7"/>
    <property type="match status" value="1"/>
</dbReference>
<name>S8C0Y1_9LAMI</name>
<dbReference type="SUPFAM" id="SSF49503">
    <property type="entry name" value="Cupredoxins"/>
    <property type="match status" value="2"/>
</dbReference>
<evidence type="ECO:0000313" key="4">
    <source>
        <dbReference type="EMBL" id="EPS60435.1"/>
    </source>
</evidence>
<comment type="similarity">
    <text evidence="1">Belongs to the multicopper oxidase family.</text>
</comment>